<dbReference type="Proteomes" id="UP000824044">
    <property type="component" value="Unassembled WGS sequence"/>
</dbReference>
<keyword evidence="1" id="KW-0732">Signal</keyword>
<comment type="caution">
    <text evidence="2">The sequence shown here is derived from an EMBL/GenBank/DDBJ whole genome shotgun (WGS) entry which is preliminary data.</text>
</comment>
<name>A0A9D2DWW2_9FIRM</name>
<reference evidence="2" key="1">
    <citation type="journal article" date="2021" name="PeerJ">
        <title>Extensive microbial diversity within the chicken gut microbiome revealed by metagenomics and culture.</title>
        <authorList>
            <person name="Gilroy R."/>
            <person name="Ravi A."/>
            <person name="Getino M."/>
            <person name="Pursley I."/>
            <person name="Horton D.L."/>
            <person name="Alikhan N.F."/>
            <person name="Baker D."/>
            <person name="Gharbi K."/>
            <person name="Hall N."/>
            <person name="Watson M."/>
            <person name="Adriaenssens E.M."/>
            <person name="Foster-Nyarko E."/>
            <person name="Jarju S."/>
            <person name="Secka A."/>
            <person name="Antonio M."/>
            <person name="Oren A."/>
            <person name="Chaudhuri R.R."/>
            <person name="La Ragione R."/>
            <person name="Hildebrand F."/>
            <person name="Pallen M.J."/>
        </authorList>
    </citation>
    <scope>NUCLEOTIDE SEQUENCE</scope>
    <source>
        <strain evidence="2">CHK33-5263</strain>
    </source>
</reference>
<evidence type="ECO:0000313" key="2">
    <source>
        <dbReference type="EMBL" id="HIZ24500.1"/>
    </source>
</evidence>
<evidence type="ECO:0000313" key="3">
    <source>
        <dbReference type="Proteomes" id="UP000824044"/>
    </source>
</evidence>
<protein>
    <recommendedName>
        <fullName evidence="4">Lipoprotein</fullName>
    </recommendedName>
</protein>
<proteinExistence type="predicted"/>
<sequence length="249" mass="27806">MTKFKLVLPSLATALPLSAALIFSGCATETVYPLSAYTNHPVGDAIAQYLSEQDALTFPDEGMEEALSQFGVEVVSEETLRERLGDEAEAVLGEHCTYLYTEREFTTQYGDTLLSPAVYVISADEDRWFTQTFTPENSDGARWDSYYVSVHDILSWQYLPAEDGGYDCIALSDFAFVRVYCTEHYIFPAGHTGSTQSEYLYTQYAPYFDDAVTPMQQNVGIQEDMRLEETTIIISGVEIGSVSLSRGRE</sequence>
<organism evidence="2 3">
    <name type="scientific">Candidatus Gallimonas intestinigallinarum</name>
    <dbReference type="NCBI Taxonomy" id="2838604"/>
    <lineage>
        <taxon>Bacteria</taxon>
        <taxon>Bacillati</taxon>
        <taxon>Bacillota</taxon>
        <taxon>Clostridia</taxon>
        <taxon>Candidatus Gallimonas</taxon>
    </lineage>
</organism>
<feature type="signal peptide" evidence="1">
    <location>
        <begin position="1"/>
        <end position="19"/>
    </location>
</feature>
<dbReference type="EMBL" id="DXBS01000066">
    <property type="protein sequence ID" value="HIZ24500.1"/>
    <property type="molecule type" value="Genomic_DNA"/>
</dbReference>
<gene>
    <name evidence="2" type="ORF">H9812_03375</name>
</gene>
<reference evidence="2" key="2">
    <citation type="submission" date="2021-04" db="EMBL/GenBank/DDBJ databases">
        <authorList>
            <person name="Gilroy R."/>
        </authorList>
    </citation>
    <scope>NUCLEOTIDE SEQUENCE</scope>
    <source>
        <strain evidence="2">CHK33-5263</strain>
    </source>
</reference>
<dbReference type="PROSITE" id="PS51257">
    <property type="entry name" value="PROKAR_LIPOPROTEIN"/>
    <property type="match status" value="1"/>
</dbReference>
<accession>A0A9D2DWW2</accession>
<evidence type="ECO:0008006" key="4">
    <source>
        <dbReference type="Google" id="ProtNLM"/>
    </source>
</evidence>
<feature type="chain" id="PRO_5039688270" description="Lipoprotein" evidence="1">
    <location>
        <begin position="20"/>
        <end position="249"/>
    </location>
</feature>
<evidence type="ECO:0000256" key="1">
    <source>
        <dbReference type="SAM" id="SignalP"/>
    </source>
</evidence>
<dbReference type="AlphaFoldDB" id="A0A9D2DWW2"/>